<keyword evidence="2" id="KW-0596">Phosphopantetheine</keyword>
<dbReference type="GO" id="GO:0005737">
    <property type="term" value="C:cytoplasm"/>
    <property type="evidence" value="ECO:0007669"/>
    <property type="project" value="TreeGrafter"/>
</dbReference>
<reference evidence="5 6" key="1">
    <citation type="submission" date="2018-05" db="EMBL/GenBank/DDBJ databases">
        <title>Evolution of GPA BGCs.</title>
        <authorList>
            <person name="Waglechner N."/>
            <person name="Wright G.D."/>
        </authorList>
    </citation>
    <scope>NUCLEOTIDE SEQUENCE [LARGE SCALE GENOMIC DNA]</scope>
    <source>
        <strain evidence="5 6">DSM 5908</strain>
    </source>
</reference>
<dbReference type="InterPro" id="IPR010071">
    <property type="entry name" value="AA_adenyl_dom"/>
</dbReference>
<dbReference type="InterPro" id="IPR009081">
    <property type="entry name" value="PP-bd_ACP"/>
</dbReference>
<dbReference type="Pfam" id="PF00501">
    <property type="entry name" value="AMP-binding"/>
    <property type="match status" value="1"/>
</dbReference>
<dbReference type="SUPFAM" id="SSF56801">
    <property type="entry name" value="Acetyl-CoA synthetase-like"/>
    <property type="match status" value="1"/>
</dbReference>
<evidence type="ECO:0000259" key="4">
    <source>
        <dbReference type="PROSITE" id="PS50075"/>
    </source>
</evidence>
<evidence type="ECO:0000313" key="5">
    <source>
        <dbReference type="EMBL" id="RSM48733.1"/>
    </source>
</evidence>
<dbReference type="FunFam" id="3.40.50.12780:FF:000012">
    <property type="entry name" value="Non-ribosomal peptide synthetase"/>
    <property type="match status" value="1"/>
</dbReference>
<dbReference type="Pfam" id="PF00550">
    <property type="entry name" value="PP-binding"/>
    <property type="match status" value="1"/>
</dbReference>
<protein>
    <submittedName>
        <fullName evidence="5">Non-ribosomal peptide synthetase</fullName>
    </submittedName>
</protein>
<dbReference type="PANTHER" id="PTHR45527:SF1">
    <property type="entry name" value="FATTY ACID SYNTHASE"/>
    <property type="match status" value="1"/>
</dbReference>
<dbReference type="CDD" id="cd17643">
    <property type="entry name" value="A_NRPS_Cytc1-like"/>
    <property type="match status" value="1"/>
</dbReference>
<dbReference type="InterPro" id="IPR036736">
    <property type="entry name" value="ACP-like_sf"/>
</dbReference>
<dbReference type="InterPro" id="IPR006162">
    <property type="entry name" value="Ppantetheine_attach_site"/>
</dbReference>
<evidence type="ECO:0000256" key="2">
    <source>
        <dbReference type="ARBA" id="ARBA00022450"/>
    </source>
</evidence>
<gene>
    <name evidence="5" type="ORF">DMA12_06335</name>
</gene>
<comment type="cofactor">
    <cofactor evidence="1">
        <name>pantetheine 4'-phosphate</name>
        <dbReference type="ChEBI" id="CHEBI:47942"/>
    </cofactor>
</comment>
<accession>A0A428X052</accession>
<proteinExistence type="predicted"/>
<evidence type="ECO:0000256" key="1">
    <source>
        <dbReference type="ARBA" id="ARBA00001957"/>
    </source>
</evidence>
<dbReference type="Pfam" id="PF00668">
    <property type="entry name" value="Condensation"/>
    <property type="match status" value="2"/>
</dbReference>
<dbReference type="InterPro" id="IPR000873">
    <property type="entry name" value="AMP-dep_synth/lig_dom"/>
</dbReference>
<sequence>MTGRTSPVSGLQRGLWFLDRWNPGSAAYTVPWVFTFDAAVDPDVLERSIAGIVRRHEVLRTTFSFGPDGPQQTVHDDVRIPLDRGEPELTAGFDLTTGPLLRATLVDATTLVLVVHHIVWDGWSAGVFERELAEFYTAAVEGREPVLPELTTQYAGYAAEAVVHDDQLAYWREQLQGAPGRLAVPTDREAPAQQDFAGDTREFALPAGLAARIGELAAEEDATPFVVQLAAFAALLNRYTGAADLVVGTPVTTRDRPELADLIGYFVNILPLRLKIDRAASFRDLVEHVRDTAFDAYACLDVPFDVVVDALALERTPRHAPLVQVVFGAHAEDPAPLRFGPLTATRRVHHNGTSKFDFTWSTFDDGELRGEVEYRTSLFDAATVDRMTTHWRALLTAVLSEPDSPLWKIDLEPVWPVAVTASQPRCLHESFEDSVDRFPGRPAVTFGGASVTYAELDRRANRLAHALIEAGVRPGDRVGLLLDRTDAIVVAILAVLKAGAAYVPVDPAAPDDRAAFVFGDTGVRLVVTDQGTDGPWPVFDLARDVSAYSADRPRVPVRPGDLAYLIFTSGSTGRPKGVAVAHEHAGRLMASGHAHFGFTETDVWTLFHSYAFDWTVWELWGPLHHGGRLVLVPYLVSRSPEAFTALLADEGVTMLCQTPSALRQLETELRTTPRALPALRQVMLGGEALDPAVVRRWFAHASSAPLCNLYGITETTVHVTTHDVPGPAGFERSLIGTPLPHLSAHVLDEWLRPCPAGVPGELYIGGGALAHGYWGRAGLTAQRFLPDPFSPVPGARLYRTGDVARRLAGGGLEYVGRCDSQVKIRGFRIELGEIEHALGAHPAVGACAVTVHDDRLAAYVTGGPDHAELRAHLAKSLPEHMIPATVTVLDRLPVTVNGKLDRAALPAPAPRAANAYTAPSTPGERLLTELWSDVLGVPGAGVHDNFFHLGGDSIRAVHLAGKLRDRGWTFTLPDLFGAPTPAALAPLLKPCAGETPASRPFAGLSEKDLAKLPGDVVDAYPMAAMQLGMIYHMELSGDAGGYHNVNSYRVAGRLDERALRAAVAGAIARHPVLRTTFDVIGYRQPMQLVHAEAPAPVETADLRGLSEAAQRDAVTEVFDGLCAVRFDLRTPPLFRVVAQRLADDVFQLTIAEHHSILDGWSFTSLLTEILERHADPDAPPAPPPASTFRDFVAAEQAAVASAESERFWRDRLTGANGALWSSGTDSAAATAEIPRTLERVLPDAPAQLAAIAAAAGVPVKAVGLAAHVRALARITGRDRVTTGLSVNGRLEERSGTEAYGLFLNTVPLVVDCTERDLVRSVHEDEVALLPHRRVPFARLARLMAGPRLEACFAFLRFHALGRLAGSATSIVDDRIGCEPDMRYEPTNFALGVALVQDPASGRILLAVDHLRSLVPDEVADAYVTAYTEELAALVADSRQLI</sequence>
<keyword evidence="3" id="KW-0597">Phosphoprotein</keyword>
<dbReference type="Gene3D" id="3.30.559.10">
    <property type="entry name" value="Chloramphenicol acetyltransferase-like domain"/>
    <property type="match status" value="2"/>
</dbReference>
<dbReference type="GO" id="GO:0031177">
    <property type="term" value="F:phosphopantetheine binding"/>
    <property type="evidence" value="ECO:0007669"/>
    <property type="project" value="TreeGrafter"/>
</dbReference>
<dbReference type="RefSeq" id="WP_020647143.1">
    <property type="nucleotide sequence ID" value="NZ_QHHU01000006.1"/>
</dbReference>
<dbReference type="EMBL" id="QHHU01000006">
    <property type="protein sequence ID" value="RSM48733.1"/>
    <property type="molecule type" value="Genomic_DNA"/>
</dbReference>
<dbReference type="Pfam" id="PF13193">
    <property type="entry name" value="AMP-binding_C"/>
    <property type="match status" value="1"/>
</dbReference>
<dbReference type="NCBIfam" id="TIGR01733">
    <property type="entry name" value="AA-adenyl-dom"/>
    <property type="match status" value="1"/>
</dbReference>
<dbReference type="Gene3D" id="3.30.300.30">
    <property type="match status" value="1"/>
</dbReference>
<organism evidence="5 6">
    <name type="scientific">Amycolatopsis balhimycina DSM 5908</name>
    <dbReference type="NCBI Taxonomy" id="1081091"/>
    <lineage>
        <taxon>Bacteria</taxon>
        <taxon>Bacillati</taxon>
        <taxon>Actinomycetota</taxon>
        <taxon>Actinomycetes</taxon>
        <taxon>Pseudonocardiales</taxon>
        <taxon>Pseudonocardiaceae</taxon>
        <taxon>Amycolatopsis</taxon>
    </lineage>
</organism>
<dbReference type="Gene3D" id="1.10.1200.10">
    <property type="entry name" value="ACP-like"/>
    <property type="match status" value="1"/>
</dbReference>
<dbReference type="InterPro" id="IPR001242">
    <property type="entry name" value="Condensation_dom"/>
</dbReference>
<dbReference type="GO" id="GO:0043041">
    <property type="term" value="P:amino acid activation for nonribosomal peptide biosynthetic process"/>
    <property type="evidence" value="ECO:0007669"/>
    <property type="project" value="TreeGrafter"/>
</dbReference>
<feature type="domain" description="Carrier" evidence="4">
    <location>
        <begin position="918"/>
        <end position="992"/>
    </location>
</feature>
<keyword evidence="6" id="KW-1185">Reference proteome</keyword>
<comment type="caution">
    <text evidence="5">The sequence shown here is derived from an EMBL/GenBank/DDBJ whole genome shotgun (WGS) entry which is preliminary data.</text>
</comment>
<dbReference type="Gene3D" id="3.40.50.12780">
    <property type="entry name" value="N-terminal domain of ligase-like"/>
    <property type="match status" value="1"/>
</dbReference>
<dbReference type="SUPFAM" id="SSF52777">
    <property type="entry name" value="CoA-dependent acyltransferases"/>
    <property type="match status" value="4"/>
</dbReference>
<dbReference type="PANTHER" id="PTHR45527">
    <property type="entry name" value="NONRIBOSOMAL PEPTIDE SYNTHETASE"/>
    <property type="match status" value="1"/>
</dbReference>
<name>A0A428X052_AMYBA</name>
<evidence type="ECO:0000313" key="6">
    <source>
        <dbReference type="Proteomes" id="UP000286716"/>
    </source>
</evidence>
<dbReference type="GO" id="GO:0008610">
    <property type="term" value="P:lipid biosynthetic process"/>
    <property type="evidence" value="ECO:0007669"/>
    <property type="project" value="UniProtKB-ARBA"/>
</dbReference>
<dbReference type="PROSITE" id="PS50075">
    <property type="entry name" value="CARRIER"/>
    <property type="match status" value="1"/>
</dbReference>
<dbReference type="CDD" id="cd19531">
    <property type="entry name" value="LCL_NRPS-like"/>
    <property type="match status" value="1"/>
</dbReference>
<dbReference type="InterPro" id="IPR020845">
    <property type="entry name" value="AMP-binding_CS"/>
</dbReference>
<dbReference type="PROSITE" id="PS00455">
    <property type="entry name" value="AMP_BINDING"/>
    <property type="match status" value="1"/>
</dbReference>
<dbReference type="SUPFAM" id="SSF47336">
    <property type="entry name" value="ACP-like"/>
    <property type="match status" value="1"/>
</dbReference>
<dbReference type="InterPro" id="IPR045851">
    <property type="entry name" value="AMP-bd_C_sf"/>
</dbReference>
<dbReference type="InterPro" id="IPR023213">
    <property type="entry name" value="CAT-like_dom_sf"/>
</dbReference>
<dbReference type="GO" id="GO:0044550">
    <property type="term" value="P:secondary metabolite biosynthetic process"/>
    <property type="evidence" value="ECO:0007669"/>
    <property type="project" value="TreeGrafter"/>
</dbReference>
<dbReference type="FunFam" id="3.40.50.980:FF:000001">
    <property type="entry name" value="Non-ribosomal peptide synthetase"/>
    <property type="match status" value="1"/>
</dbReference>
<evidence type="ECO:0000256" key="3">
    <source>
        <dbReference type="ARBA" id="ARBA00022553"/>
    </source>
</evidence>
<dbReference type="OrthoDB" id="2378856at2"/>
<dbReference type="Gene3D" id="3.30.559.30">
    <property type="entry name" value="Nonribosomal peptide synthetase, condensation domain"/>
    <property type="match status" value="2"/>
</dbReference>
<dbReference type="PROSITE" id="PS00012">
    <property type="entry name" value="PHOSPHOPANTETHEINE"/>
    <property type="match status" value="1"/>
</dbReference>
<dbReference type="GO" id="GO:0003824">
    <property type="term" value="F:catalytic activity"/>
    <property type="evidence" value="ECO:0007669"/>
    <property type="project" value="InterPro"/>
</dbReference>
<dbReference type="Proteomes" id="UP000286716">
    <property type="component" value="Unassembled WGS sequence"/>
</dbReference>
<dbReference type="InterPro" id="IPR042099">
    <property type="entry name" value="ANL_N_sf"/>
</dbReference>
<dbReference type="InterPro" id="IPR025110">
    <property type="entry name" value="AMP-bd_C"/>
</dbReference>